<name>A0A0P5UQP7_9CRUS</name>
<accession>A0A0P5UQP7</accession>
<organism evidence="2">
    <name type="scientific">Daphnia magna</name>
    <dbReference type="NCBI Taxonomy" id="35525"/>
    <lineage>
        <taxon>Eukaryota</taxon>
        <taxon>Metazoa</taxon>
        <taxon>Ecdysozoa</taxon>
        <taxon>Arthropoda</taxon>
        <taxon>Crustacea</taxon>
        <taxon>Branchiopoda</taxon>
        <taxon>Diplostraca</taxon>
        <taxon>Cladocera</taxon>
        <taxon>Anomopoda</taxon>
        <taxon>Daphniidae</taxon>
        <taxon>Daphnia</taxon>
    </lineage>
</organism>
<evidence type="ECO:0000313" key="2">
    <source>
        <dbReference type="EMBL" id="JAN68306.1"/>
    </source>
</evidence>
<sequence length="120" mass="13989">MCEPSSVRYDIWPGSLPRHICQYGSMSRRRVGQGQPSWTRLLLLAQLTHRRRMYIYVSGHKIMEHGRLRHVRELVDDLKPKSPGIRKTRTRKRDVAERHGQFGATSTSTQDVLYTVMSVK</sequence>
<proteinExistence type="predicted"/>
<feature type="region of interest" description="Disordered" evidence="1">
    <location>
        <begin position="79"/>
        <end position="105"/>
    </location>
</feature>
<dbReference type="AlphaFoldDB" id="A0A0P5UQP7"/>
<dbReference type="EMBL" id="GDIQ01026431">
    <property type="protein sequence ID" value="JAN68306.1"/>
    <property type="molecule type" value="Transcribed_RNA"/>
</dbReference>
<reference evidence="2" key="1">
    <citation type="submission" date="2015-10" db="EMBL/GenBank/DDBJ databases">
        <title>EvidentialGene: Evidence-directed Construction of Complete mRNA Transcriptomes without Genomes.</title>
        <authorList>
            <person name="Gilbert D.G."/>
        </authorList>
    </citation>
    <scope>NUCLEOTIDE SEQUENCE</scope>
</reference>
<protein>
    <submittedName>
        <fullName evidence="2">Uncharacterized protein</fullName>
    </submittedName>
</protein>
<evidence type="ECO:0000256" key="1">
    <source>
        <dbReference type="SAM" id="MobiDB-lite"/>
    </source>
</evidence>